<dbReference type="Pfam" id="PF03190">
    <property type="entry name" value="Thioredox_DsbH"/>
    <property type="match status" value="1"/>
</dbReference>
<gene>
    <name evidence="2" type="ORF">INT45_007965</name>
</gene>
<evidence type="ECO:0000313" key="3">
    <source>
        <dbReference type="Proteomes" id="UP000646827"/>
    </source>
</evidence>
<evidence type="ECO:0000313" key="2">
    <source>
        <dbReference type="EMBL" id="KAG2222079.1"/>
    </source>
</evidence>
<protein>
    <recommendedName>
        <fullName evidence="1">Spermatogenesis-associated protein 20-like TRX domain-containing protein</fullName>
    </recommendedName>
</protein>
<evidence type="ECO:0000259" key="1">
    <source>
        <dbReference type="Pfam" id="PF03190"/>
    </source>
</evidence>
<name>A0A8H7S3J8_9FUNG</name>
<comment type="caution">
    <text evidence="2">The sequence shown here is derived from an EMBL/GenBank/DDBJ whole genome shotgun (WGS) entry which is preliminary data.</text>
</comment>
<dbReference type="EMBL" id="JAEPRB010000092">
    <property type="protein sequence ID" value="KAG2222079.1"/>
    <property type="molecule type" value="Genomic_DNA"/>
</dbReference>
<dbReference type="Gene3D" id="1.50.10.10">
    <property type="match status" value="1"/>
</dbReference>
<organism evidence="2 3">
    <name type="scientific">Circinella minor</name>
    <dbReference type="NCBI Taxonomy" id="1195481"/>
    <lineage>
        <taxon>Eukaryota</taxon>
        <taxon>Fungi</taxon>
        <taxon>Fungi incertae sedis</taxon>
        <taxon>Mucoromycota</taxon>
        <taxon>Mucoromycotina</taxon>
        <taxon>Mucoromycetes</taxon>
        <taxon>Mucorales</taxon>
        <taxon>Lichtheimiaceae</taxon>
        <taxon>Circinella</taxon>
    </lineage>
</organism>
<dbReference type="GO" id="GO:0005975">
    <property type="term" value="P:carbohydrate metabolic process"/>
    <property type="evidence" value="ECO:0007669"/>
    <property type="project" value="InterPro"/>
</dbReference>
<dbReference type="Gene3D" id="3.40.30.10">
    <property type="entry name" value="Glutaredoxin"/>
    <property type="match status" value="1"/>
</dbReference>
<dbReference type="PIRSF" id="PIRSF006402">
    <property type="entry name" value="UCP006402_thioredoxin"/>
    <property type="match status" value="1"/>
</dbReference>
<dbReference type="SUPFAM" id="SSF48208">
    <property type="entry name" value="Six-hairpin glycosidases"/>
    <property type="match status" value="1"/>
</dbReference>
<dbReference type="InterPro" id="IPR012341">
    <property type="entry name" value="6hp_glycosidase-like_sf"/>
</dbReference>
<dbReference type="SUPFAM" id="SSF52833">
    <property type="entry name" value="Thioredoxin-like"/>
    <property type="match status" value="1"/>
</dbReference>
<accession>A0A8H7S3J8</accession>
<dbReference type="PANTHER" id="PTHR42899:SF1">
    <property type="entry name" value="SPERMATOGENESIS-ASSOCIATED PROTEIN 20"/>
    <property type="match status" value="1"/>
</dbReference>
<dbReference type="PANTHER" id="PTHR42899">
    <property type="entry name" value="SPERMATOGENESIS-ASSOCIATED PROTEIN 20"/>
    <property type="match status" value="1"/>
</dbReference>
<dbReference type="InterPro" id="IPR024705">
    <property type="entry name" value="Ssp411"/>
</dbReference>
<sequence>MRFIASRLRSIPLTTHLRASTQCTPTRALLYTRAIPRSFTTQSFRTSTLLTQQSVKSHSSNICQFHTSRVNSAAIPKFTNRLVNEKSPYLLQHAHNPVDWYPWGKEAFDKAIQENKPIFLSIGYSTCHWCHVMEHESFQNEETAKFMNEHFVNIKVDREENPAVDKLYMTYIQLISGRGGWPMSVFLTPELSPFFGGTYFPPGDQYGTPGFRTLLQRVSEVWESAEDKVREDAESTISQLRSYASSKPLDVENAASMIHPEYIVSAAYQHFNKEFDTEQGGFTGAPKFPTPVQFQFLFEYFAYNQKSENESENAQKALDMALFTLKKIAMGGIRDHVGSGFHRYSTDKYWHVPHFEKMLYDQAQLLSAYTSAYLISKDQGFANVAKDIIHYVSTDLKNPAGGFYSAEDADSLPTSRSSKKLEGAFYVWEMEQLEDILGSKSAKVFNKYYGVQKDGNVDPAQDPQNELMMQNVLAEEESVDNVAKELGMTAEEVSSILEESKFKLKKFRDENRPKPHCDDKILTSWNGLMISGLAQAANAFQDKEILNLAVHAADFIHKELYESKTGTLLRSYRSGPSDIEGFLDDYSYMIQGLLDLYEATYEEKWISWAYDLQQKQNELFYDNESGGFFNVQANDKSILVRLKDEQDGAEPSANAVSLRNLVRLGTILEQEDYVVKARNTIGSFANSVSKYPFAMPSLLGSFLLMVNGVKQIVLTGKDEKELAPFKKIVSQAFVPNKVSVQAKEGGLIAEKNPIVAQLASNDKAAAYVCENFTCGLPVEDINEFRAKIEF</sequence>
<dbReference type="GO" id="GO:0003824">
    <property type="term" value="F:catalytic activity"/>
    <property type="evidence" value="ECO:0007669"/>
    <property type="project" value="UniProtKB-ARBA"/>
</dbReference>
<reference evidence="2 3" key="1">
    <citation type="submission" date="2020-12" db="EMBL/GenBank/DDBJ databases">
        <title>Metabolic potential, ecology and presence of endohyphal bacteria is reflected in genomic diversity of Mucoromycotina.</title>
        <authorList>
            <person name="Muszewska A."/>
            <person name="Okrasinska A."/>
            <person name="Steczkiewicz K."/>
            <person name="Drgas O."/>
            <person name="Orlowska M."/>
            <person name="Perlinska-Lenart U."/>
            <person name="Aleksandrzak-Piekarczyk T."/>
            <person name="Szatraj K."/>
            <person name="Zielenkiewicz U."/>
            <person name="Pilsyk S."/>
            <person name="Malc E."/>
            <person name="Mieczkowski P."/>
            <person name="Kruszewska J.S."/>
            <person name="Biernat P."/>
            <person name="Pawlowska J."/>
        </authorList>
    </citation>
    <scope>NUCLEOTIDE SEQUENCE [LARGE SCALE GENOMIC DNA]</scope>
    <source>
        <strain evidence="2 3">CBS 142.35</strain>
    </source>
</reference>
<dbReference type="AlphaFoldDB" id="A0A8H7S3J8"/>
<dbReference type="Proteomes" id="UP000646827">
    <property type="component" value="Unassembled WGS sequence"/>
</dbReference>
<dbReference type="CDD" id="cd02955">
    <property type="entry name" value="SSP411"/>
    <property type="match status" value="1"/>
</dbReference>
<dbReference type="InterPro" id="IPR036249">
    <property type="entry name" value="Thioredoxin-like_sf"/>
</dbReference>
<proteinExistence type="predicted"/>
<dbReference type="InterPro" id="IPR004879">
    <property type="entry name" value="Ssp411-like_TRX"/>
</dbReference>
<dbReference type="OrthoDB" id="1923667at2759"/>
<dbReference type="InterPro" id="IPR008928">
    <property type="entry name" value="6-hairpin_glycosidase_sf"/>
</dbReference>
<keyword evidence="3" id="KW-1185">Reference proteome</keyword>
<feature type="domain" description="Spermatogenesis-associated protein 20-like TRX" evidence="1">
    <location>
        <begin position="79"/>
        <end position="240"/>
    </location>
</feature>